<sequence length="100" mass="10491">MRRREGEARPAVLKAQDTVAGLTAEVRQAVLFSTVDVGGACSLRHGRRPVNALHHAAARVVATAIAVGTALSCGAMLHEKLRTPQGKLPLESRLSGGSTR</sequence>
<evidence type="ECO:0000313" key="1">
    <source>
        <dbReference type="EMBL" id="KAG8052464.1"/>
    </source>
</evidence>
<dbReference type="AlphaFoldDB" id="A0A8J5SB49"/>
<comment type="caution">
    <text evidence="1">The sequence shown here is derived from an EMBL/GenBank/DDBJ whole genome shotgun (WGS) entry which is preliminary data.</text>
</comment>
<name>A0A8J5SB49_ZIZPA</name>
<organism evidence="1 2">
    <name type="scientific">Zizania palustris</name>
    <name type="common">Northern wild rice</name>
    <dbReference type="NCBI Taxonomy" id="103762"/>
    <lineage>
        <taxon>Eukaryota</taxon>
        <taxon>Viridiplantae</taxon>
        <taxon>Streptophyta</taxon>
        <taxon>Embryophyta</taxon>
        <taxon>Tracheophyta</taxon>
        <taxon>Spermatophyta</taxon>
        <taxon>Magnoliopsida</taxon>
        <taxon>Liliopsida</taxon>
        <taxon>Poales</taxon>
        <taxon>Poaceae</taxon>
        <taxon>BOP clade</taxon>
        <taxon>Oryzoideae</taxon>
        <taxon>Oryzeae</taxon>
        <taxon>Zizaniinae</taxon>
        <taxon>Zizania</taxon>
    </lineage>
</organism>
<reference evidence="1" key="1">
    <citation type="journal article" date="2021" name="bioRxiv">
        <title>Whole Genome Assembly and Annotation of Northern Wild Rice, Zizania palustris L., Supports a Whole Genome Duplication in the Zizania Genus.</title>
        <authorList>
            <person name="Haas M."/>
            <person name="Kono T."/>
            <person name="Macchietto M."/>
            <person name="Millas R."/>
            <person name="McGilp L."/>
            <person name="Shao M."/>
            <person name="Duquette J."/>
            <person name="Hirsch C.N."/>
            <person name="Kimball J."/>
        </authorList>
    </citation>
    <scope>NUCLEOTIDE SEQUENCE</scope>
    <source>
        <tissue evidence="1">Fresh leaf tissue</tissue>
    </source>
</reference>
<reference evidence="1" key="2">
    <citation type="submission" date="2021-02" db="EMBL/GenBank/DDBJ databases">
        <authorList>
            <person name="Kimball J.A."/>
            <person name="Haas M.W."/>
            <person name="Macchietto M."/>
            <person name="Kono T."/>
            <person name="Duquette J."/>
            <person name="Shao M."/>
        </authorList>
    </citation>
    <scope>NUCLEOTIDE SEQUENCE</scope>
    <source>
        <tissue evidence="1">Fresh leaf tissue</tissue>
    </source>
</reference>
<dbReference type="EMBL" id="JAAALK010000288">
    <property type="protein sequence ID" value="KAG8052464.1"/>
    <property type="molecule type" value="Genomic_DNA"/>
</dbReference>
<evidence type="ECO:0000313" key="2">
    <source>
        <dbReference type="Proteomes" id="UP000729402"/>
    </source>
</evidence>
<accession>A0A8J5SB49</accession>
<dbReference type="Proteomes" id="UP000729402">
    <property type="component" value="Unassembled WGS sequence"/>
</dbReference>
<proteinExistence type="predicted"/>
<protein>
    <submittedName>
        <fullName evidence="1">Uncharacterized protein</fullName>
    </submittedName>
</protein>
<gene>
    <name evidence="1" type="ORF">GUJ93_ZPchr0001g29690</name>
</gene>
<keyword evidence="2" id="KW-1185">Reference proteome</keyword>